<reference evidence="9 10" key="1">
    <citation type="submission" date="2018-05" db="EMBL/GenBank/DDBJ databases">
        <title>Rhodohalobacter halophilus gen. nov., sp. nov., a moderately halophilic member of the family Balneolaceae.</title>
        <authorList>
            <person name="Liu Z.-W."/>
        </authorList>
    </citation>
    <scope>NUCLEOTIDE SEQUENCE [LARGE SCALE GENOMIC DNA]</scope>
    <source>
        <strain evidence="9 10">8A47</strain>
    </source>
</reference>
<dbReference type="GO" id="GO:0015031">
    <property type="term" value="P:protein transport"/>
    <property type="evidence" value="ECO:0007669"/>
    <property type="project" value="UniProtKB-KW"/>
</dbReference>
<sequence>MIQLFNAGGPVFMGIMTLILLFCFILAVMSFFMYRRGDEKKSDQFSGLLKEAGLLALVVGALGQFLGLYEAFSAIEQMGQVSQAMLMGGLKVSSITTIYGFIILVISYVMKIGLDLIRVNHVEA</sequence>
<dbReference type="AlphaFoldDB" id="A0A316TSJ0"/>
<dbReference type="OrthoDB" id="1001678at2"/>
<protein>
    <recommendedName>
        <fullName evidence="8">MotA/TolQ/ExbB proton channel domain-containing protein</fullName>
    </recommendedName>
</protein>
<keyword evidence="2" id="KW-1003">Cell membrane</keyword>
<keyword evidence="4 7" id="KW-1133">Transmembrane helix</keyword>
<evidence type="ECO:0000256" key="3">
    <source>
        <dbReference type="ARBA" id="ARBA00022692"/>
    </source>
</evidence>
<dbReference type="Proteomes" id="UP000245533">
    <property type="component" value="Unassembled WGS sequence"/>
</dbReference>
<keyword evidence="6" id="KW-0653">Protein transport</keyword>
<evidence type="ECO:0000256" key="7">
    <source>
        <dbReference type="SAM" id="Phobius"/>
    </source>
</evidence>
<keyword evidence="3 7" id="KW-0812">Transmembrane</keyword>
<dbReference type="GO" id="GO:0005886">
    <property type="term" value="C:plasma membrane"/>
    <property type="evidence" value="ECO:0007669"/>
    <property type="project" value="UniProtKB-SubCell"/>
</dbReference>
<evidence type="ECO:0000313" key="9">
    <source>
        <dbReference type="EMBL" id="PWN07547.1"/>
    </source>
</evidence>
<evidence type="ECO:0000256" key="4">
    <source>
        <dbReference type="ARBA" id="ARBA00022989"/>
    </source>
</evidence>
<keyword evidence="5 7" id="KW-0472">Membrane</keyword>
<comment type="caution">
    <text evidence="9">The sequence shown here is derived from an EMBL/GenBank/DDBJ whole genome shotgun (WGS) entry which is preliminary data.</text>
</comment>
<dbReference type="Pfam" id="PF01618">
    <property type="entry name" value="MotA_ExbB"/>
    <property type="match status" value="1"/>
</dbReference>
<dbReference type="RefSeq" id="WP_109645364.1">
    <property type="nucleotide sequence ID" value="NZ_QGGB01000003.1"/>
</dbReference>
<name>A0A316TSJ0_9BACT</name>
<evidence type="ECO:0000256" key="1">
    <source>
        <dbReference type="ARBA" id="ARBA00004651"/>
    </source>
</evidence>
<dbReference type="EMBL" id="QGGB01000003">
    <property type="protein sequence ID" value="PWN07547.1"/>
    <property type="molecule type" value="Genomic_DNA"/>
</dbReference>
<gene>
    <name evidence="9" type="ORF">DDZ15_04640</name>
</gene>
<evidence type="ECO:0000256" key="5">
    <source>
        <dbReference type="ARBA" id="ARBA00023136"/>
    </source>
</evidence>
<feature type="transmembrane region" description="Helical" evidence="7">
    <location>
        <begin position="54"/>
        <end position="72"/>
    </location>
</feature>
<proteinExistence type="inferred from homology"/>
<dbReference type="InterPro" id="IPR002898">
    <property type="entry name" value="MotA_ExbB_proton_chnl"/>
</dbReference>
<evidence type="ECO:0000313" key="10">
    <source>
        <dbReference type="Proteomes" id="UP000245533"/>
    </source>
</evidence>
<organism evidence="9 10">
    <name type="scientific">Rhodohalobacter mucosus</name>
    <dbReference type="NCBI Taxonomy" id="2079485"/>
    <lineage>
        <taxon>Bacteria</taxon>
        <taxon>Pseudomonadati</taxon>
        <taxon>Balneolota</taxon>
        <taxon>Balneolia</taxon>
        <taxon>Balneolales</taxon>
        <taxon>Balneolaceae</taxon>
        <taxon>Rhodohalobacter</taxon>
    </lineage>
</organism>
<feature type="domain" description="MotA/TolQ/ExbB proton channel" evidence="8">
    <location>
        <begin position="40"/>
        <end position="109"/>
    </location>
</feature>
<feature type="transmembrane region" description="Helical" evidence="7">
    <location>
        <begin position="92"/>
        <end position="110"/>
    </location>
</feature>
<keyword evidence="10" id="KW-1185">Reference proteome</keyword>
<accession>A0A316TSJ0</accession>
<comment type="similarity">
    <text evidence="6">Belongs to the exbB/tolQ family.</text>
</comment>
<evidence type="ECO:0000256" key="6">
    <source>
        <dbReference type="RuleBase" id="RU004057"/>
    </source>
</evidence>
<evidence type="ECO:0000259" key="8">
    <source>
        <dbReference type="Pfam" id="PF01618"/>
    </source>
</evidence>
<keyword evidence="6" id="KW-0813">Transport</keyword>
<evidence type="ECO:0000256" key="2">
    <source>
        <dbReference type="ARBA" id="ARBA00022475"/>
    </source>
</evidence>
<feature type="transmembrane region" description="Helical" evidence="7">
    <location>
        <begin position="12"/>
        <end position="34"/>
    </location>
</feature>
<comment type="subcellular location">
    <subcellularLocation>
        <location evidence="1">Cell membrane</location>
        <topology evidence="1">Multi-pass membrane protein</topology>
    </subcellularLocation>
    <subcellularLocation>
        <location evidence="6">Membrane</location>
        <topology evidence="6">Multi-pass membrane protein</topology>
    </subcellularLocation>
</comment>